<keyword evidence="1 2" id="KW-0238">DNA-binding</keyword>
<dbReference type="SUPFAM" id="SSF46894">
    <property type="entry name" value="C-terminal effector domain of the bipartite response regulators"/>
    <property type="match status" value="1"/>
</dbReference>
<organism evidence="4 5">
    <name type="scientific">Actinacidiphila oryziradicis</name>
    <dbReference type="NCBI Taxonomy" id="2571141"/>
    <lineage>
        <taxon>Bacteria</taxon>
        <taxon>Bacillati</taxon>
        <taxon>Actinomycetota</taxon>
        <taxon>Actinomycetes</taxon>
        <taxon>Kitasatosporales</taxon>
        <taxon>Streptomycetaceae</taxon>
        <taxon>Actinacidiphila</taxon>
    </lineage>
</organism>
<dbReference type="InterPro" id="IPR036388">
    <property type="entry name" value="WH-like_DNA-bd_sf"/>
</dbReference>
<proteinExistence type="predicted"/>
<dbReference type="AlphaFoldDB" id="A0A4U0S0D6"/>
<reference evidence="4 5" key="1">
    <citation type="submission" date="2019-04" db="EMBL/GenBank/DDBJ databases">
        <title>Streptomyces oryziradicis sp. nov., a novel actinomycete isolated from rhizosphere soil of rice (Oryza sativa L.).</title>
        <authorList>
            <person name="Li C."/>
        </authorList>
    </citation>
    <scope>NUCLEOTIDE SEQUENCE [LARGE SCALE GENOMIC DNA]</scope>
    <source>
        <strain evidence="4 5">NEAU-C40</strain>
    </source>
</reference>
<keyword evidence="5" id="KW-1185">Reference proteome</keyword>
<dbReference type="InterPro" id="IPR051677">
    <property type="entry name" value="AfsR-DnrI-RedD_regulator"/>
</dbReference>
<evidence type="ECO:0000256" key="1">
    <source>
        <dbReference type="ARBA" id="ARBA00023125"/>
    </source>
</evidence>
<protein>
    <submittedName>
        <fullName evidence="4">Helix-turn-helix domain-containing protein</fullName>
    </submittedName>
</protein>
<feature type="domain" description="OmpR/PhoB-type" evidence="3">
    <location>
        <begin position="1"/>
        <end position="83"/>
    </location>
</feature>
<dbReference type="GO" id="GO:0006355">
    <property type="term" value="P:regulation of DNA-templated transcription"/>
    <property type="evidence" value="ECO:0007669"/>
    <property type="project" value="InterPro"/>
</dbReference>
<comment type="caution">
    <text evidence="4">The sequence shown here is derived from an EMBL/GenBank/DDBJ whole genome shotgun (WGS) entry which is preliminary data.</text>
</comment>
<accession>A0A4U0S0D6</accession>
<dbReference type="InterPro" id="IPR001867">
    <property type="entry name" value="OmpR/PhoB-type_DNA-bd"/>
</dbReference>
<dbReference type="Pfam" id="PF00486">
    <property type="entry name" value="Trans_reg_C"/>
    <property type="match status" value="1"/>
</dbReference>
<evidence type="ECO:0000259" key="3">
    <source>
        <dbReference type="PROSITE" id="PS51755"/>
    </source>
</evidence>
<dbReference type="InterPro" id="IPR016032">
    <property type="entry name" value="Sig_transdc_resp-reg_C-effctor"/>
</dbReference>
<evidence type="ECO:0000313" key="4">
    <source>
        <dbReference type="EMBL" id="TKA02206.1"/>
    </source>
</evidence>
<dbReference type="PANTHER" id="PTHR35807:SF1">
    <property type="entry name" value="TRANSCRIPTIONAL REGULATOR REDD"/>
    <property type="match status" value="1"/>
</dbReference>
<feature type="DNA-binding region" description="OmpR/PhoB-type" evidence="2">
    <location>
        <begin position="1"/>
        <end position="83"/>
    </location>
</feature>
<dbReference type="GO" id="GO:0003677">
    <property type="term" value="F:DNA binding"/>
    <property type="evidence" value="ECO:0007669"/>
    <property type="project" value="UniProtKB-UniRule"/>
</dbReference>
<gene>
    <name evidence="4" type="ORF">FCI23_38730</name>
</gene>
<evidence type="ECO:0000313" key="5">
    <source>
        <dbReference type="Proteomes" id="UP000305778"/>
    </source>
</evidence>
<name>A0A4U0S0D6_9ACTN</name>
<dbReference type="EMBL" id="SUMC01000063">
    <property type="protein sequence ID" value="TKA02206.1"/>
    <property type="molecule type" value="Genomic_DNA"/>
</dbReference>
<dbReference type="SMART" id="SM00862">
    <property type="entry name" value="Trans_reg_C"/>
    <property type="match status" value="1"/>
</dbReference>
<dbReference type="Proteomes" id="UP000305778">
    <property type="component" value="Unassembled WGS sequence"/>
</dbReference>
<dbReference type="PROSITE" id="PS51755">
    <property type="entry name" value="OMPR_PHOB"/>
    <property type="match status" value="1"/>
</dbReference>
<dbReference type="OrthoDB" id="4338604at2"/>
<sequence length="83" mass="9010">MLGPLRAWRNGAPLELGPVKRQAVLAALLLRQGAVVSHEWLLDAVWGEEPPAGGHKVLPTHVNSLRRVLDPEGTPPAETRRSP</sequence>
<evidence type="ECO:0000256" key="2">
    <source>
        <dbReference type="PROSITE-ProRule" id="PRU01091"/>
    </source>
</evidence>
<dbReference type="CDD" id="cd00383">
    <property type="entry name" value="trans_reg_C"/>
    <property type="match status" value="1"/>
</dbReference>
<dbReference type="Gene3D" id="1.10.10.10">
    <property type="entry name" value="Winged helix-like DNA-binding domain superfamily/Winged helix DNA-binding domain"/>
    <property type="match status" value="1"/>
</dbReference>
<dbReference type="GO" id="GO:0000160">
    <property type="term" value="P:phosphorelay signal transduction system"/>
    <property type="evidence" value="ECO:0007669"/>
    <property type="project" value="InterPro"/>
</dbReference>
<dbReference type="PANTHER" id="PTHR35807">
    <property type="entry name" value="TRANSCRIPTIONAL REGULATOR REDD-RELATED"/>
    <property type="match status" value="1"/>
</dbReference>